<keyword evidence="2 5" id="KW-0812">Transmembrane</keyword>
<evidence type="ECO:0000313" key="7">
    <source>
        <dbReference type="Proteomes" id="UP000027361"/>
    </source>
</evidence>
<comment type="caution">
    <text evidence="6">The sequence shown here is derived from an EMBL/GenBank/DDBJ whole genome shotgun (WGS) entry which is preliminary data.</text>
</comment>
<evidence type="ECO:0000313" key="6">
    <source>
        <dbReference type="EMBL" id="KDN35178.1"/>
    </source>
</evidence>
<feature type="transmembrane region" description="Helical" evidence="5">
    <location>
        <begin position="181"/>
        <end position="201"/>
    </location>
</feature>
<dbReference type="PANTHER" id="PTHR12778:SF9">
    <property type="entry name" value="ACETYL-COENZYME A TRANSPORTER 1"/>
    <property type="match status" value="1"/>
</dbReference>
<evidence type="ECO:0008006" key="8">
    <source>
        <dbReference type="Google" id="ProtNLM"/>
    </source>
</evidence>
<feature type="transmembrane region" description="Helical" evidence="5">
    <location>
        <begin position="46"/>
        <end position="63"/>
    </location>
</feature>
<evidence type="ECO:0000256" key="2">
    <source>
        <dbReference type="ARBA" id="ARBA00022692"/>
    </source>
</evidence>
<protein>
    <recommendedName>
        <fullName evidence="8">MFS general substrate transporter</fullName>
    </recommendedName>
</protein>
<dbReference type="InterPro" id="IPR036259">
    <property type="entry name" value="MFS_trans_sf"/>
</dbReference>
<organism evidence="6 7">
    <name type="scientific">Tilletiaria anomala (strain ATCC 24038 / CBS 436.72 / UBC 951)</name>
    <dbReference type="NCBI Taxonomy" id="1037660"/>
    <lineage>
        <taxon>Eukaryota</taxon>
        <taxon>Fungi</taxon>
        <taxon>Dikarya</taxon>
        <taxon>Basidiomycota</taxon>
        <taxon>Ustilaginomycotina</taxon>
        <taxon>Exobasidiomycetes</taxon>
        <taxon>Georgefischeriales</taxon>
        <taxon>Tilletiariaceae</taxon>
        <taxon>Tilletiaria</taxon>
    </lineage>
</organism>
<keyword evidence="7" id="KW-1185">Reference proteome</keyword>
<dbReference type="OrthoDB" id="6415790at2759"/>
<dbReference type="AlphaFoldDB" id="A0A066V4K7"/>
<proteinExistence type="predicted"/>
<feature type="non-terminal residue" evidence="6">
    <location>
        <position position="1"/>
    </location>
</feature>
<dbReference type="Proteomes" id="UP000027361">
    <property type="component" value="Unassembled WGS sequence"/>
</dbReference>
<dbReference type="Pfam" id="PF13000">
    <property type="entry name" value="Acatn"/>
    <property type="match status" value="2"/>
</dbReference>
<reference evidence="6 7" key="1">
    <citation type="submission" date="2014-05" db="EMBL/GenBank/DDBJ databases">
        <title>Draft genome sequence of a rare smut relative, Tilletiaria anomala UBC 951.</title>
        <authorList>
            <consortium name="DOE Joint Genome Institute"/>
            <person name="Toome M."/>
            <person name="Kuo A."/>
            <person name="Henrissat B."/>
            <person name="Lipzen A."/>
            <person name="Tritt A."/>
            <person name="Yoshinaga Y."/>
            <person name="Zane M."/>
            <person name="Barry K."/>
            <person name="Grigoriev I.V."/>
            <person name="Spatafora J.W."/>
            <person name="Aimea M.C."/>
        </authorList>
    </citation>
    <scope>NUCLEOTIDE SEQUENCE [LARGE SCALE GENOMIC DNA]</scope>
    <source>
        <strain evidence="6 7">UBC 951</strain>
    </source>
</reference>
<feature type="transmembrane region" description="Helical" evidence="5">
    <location>
        <begin position="15"/>
        <end position="34"/>
    </location>
</feature>
<dbReference type="STRING" id="1037660.A0A066V4K7"/>
<comment type="subcellular location">
    <subcellularLocation>
        <location evidence="1">Membrane</location>
        <topology evidence="1">Multi-pass membrane protein</topology>
    </subcellularLocation>
</comment>
<dbReference type="GO" id="GO:0016020">
    <property type="term" value="C:membrane"/>
    <property type="evidence" value="ECO:0007669"/>
    <property type="project" value="UniProtKB-SubCell"/>
</dbReference>
<dbReference type="GO" id="GO:0008521">
    <property type="term" value="F:acetyl-CoA transmembrane transporter activity"/>
    <property type="evidence" value="ECO:0007669"/>
    <property type="project" value="InterPro"/>
</dbReference>
<keyword evidence="4 5" id="KW-0472">Membrane</keyword>
<dbReference type="OMA" id="WWTPHFR"/>
<feature type="transmembrane region" description="Helical" evidence="5">
    <location>
        <begin position="75"/>
        <end position="95"/>
    </location>
</feature>
<evidence type="ECO:0000256" key="5">
    <source>
        <dbReference type="SAM" id="Phobius"/>
    </source>
</evidence>
<sequence>TGLKLVEKGFGKEDLALSVLIDFPFQIVLGYLAAKWSKGDNALRPWLWGFIARLAFAVVNMGIVKNLPQPVNSAYFFLIILTTVTGNFASTVQFVGISAFHTQIADPVIGGTYMTLLNTVSNLGGTWPRFFVLKAVDFFTISKCEAPRSTGTLEIGECITDKGSAACSSAHGKCIIVKDGYYITSTLCVVIGLALLVFYILPICKRLQRLPVAAWRVKHGGVHSQ</sequence>
<name>A0A066V4K7_TILAU</name>
<dbReference type="SUPFAM" id="SSF103473">
    <property type="entry name" value="MFS general substrate transporter"/>
    <property type="match status" value="1"/>
</dbReference>
<evidence type="ECO:0000256" key="3">
    <source>
        <dbReference type="ARBA" id="ARBA00022989"/>
    </source>
</evidence>
<evidence type="ECO:0000256" key="4">
    <source>
        <dbReference type="ARBA" id="ARBA00023136"/>
    </source>
</evidence>
<dbReference type="PANTHER" id="PTHR12778">
    <property type="entry name" value="SOLUTE CARRIER FAMILY 33 ACETYL-COA TRANSPORTER -RELATED"/>
    <property type="match status" value="1"/>
</dbReference>
<evidence type="ECO:0000256" key="1">
    <source>
        <dbReference type="ARBA" id="ARBA00004141"/>
    </source>
</evidence>
<keyword evidence="3 5" id="KW-1133">Transmembrane helix</keyword>
<dbReference type="InParanoid" id="A0A066V4K7"/>
<dbReference type="InterPro" id="IPR024371">
    <property type="entry name" value="AcetylCoA_trans_1-like"/>
</dbReference>
<dbReference type="InterPro" id="IPR004752">
    <property type="entry name" value="AmpG_permease/AT-1"/>
</dbReference>
<gene>
    <name evidence="6" type="ORF">K437DRAFT_82152</name>
</gene>
<dbReference type="GO" id="GO:0035348">
    <property type="term" value="P:acetyl-CoA transmembrane transport"/>
    <property type="evidence" value="ECO:0007669"/>
    <property type="project" value="InterPro"/>
</dbReference>
<accession>A0A066V4K7</accession>
<dbReference type="GeneID" id="25267854"/>
<dbReference type="EMBL" id="JMSN01000232">
    <property type="protein sequence ID" value="KDN35178.1"/>
    <property type="molecule type" value="Genomic_DNA"/>
</dbReference>
<dbReference type="HOGENOM" id="CLU_020502_0_1_1"/>
<dbReference type="RefSeq" id="XP_013239753.1">
    <property type="nucleotide sequence ID" value="XM_013384299.1"/>
</dbReference>